<sequence length="92" mass="9860">PAAGPQLQLHNYVSLAVSVPWAVSVTILLRTPFISSTGKAILARSTCIRSQTGSTRTPESSQSRGCSTLLEISLFAGVRWLSYPVACIWLAL</sequence>
<evidence type="ECO:0000313" key="2">
    <source>
        <dbReference type="EMBL" id="KAF4698064.1"/>
    </source>
</evidence>
<dbReference type="AlphaFoldDB" id="A0A7J6PPJ4"/>
<gene>
    <name evidence="3" type="ORF">FOZ62_016542</name>
    <name evidence="2" type="ORF">FOZ63_018027</name>
</gene>
<keyword evidence="1" id="KW-0812">Transmembrane</keyword>
<keyword evidence="1" id="KW-0472">Membrane</keyword>
<evidence type="ECO:0000313" key="5">
    <source>
        <dbReference type="Proteomes" id="UP000574390"/>
    </source>
</evidence>
<evidence type="ECO:0000313" key="3">
    <source>
        <dbReference type="EMBL" id="KAF4740143.1"/>
    </source>
</evidence>
<evidence type="ECO:0000256" key="1">
    <source>
        <dbReference type="SAM" id="Phobius"/>
    </source>
</evidence>
<dbReference type="Proteomes" id="UP000553632">
    <property type="component" value="Unassembled WGS sequence"/>
</dbReference>
<name>A0A7J6PPJ4_PEROL</name>
<protein>
    <submittedName>
        <fullName evidence="2">Uncharacterized protein</fullName>
    </submittedName>
</protein>
<reference evidence="4 5" key="1">
    <citation type="submission" date="2020-04" db="EMBL/GenBank/DDBJ databases">
        <title>Perkinsus olseni comparative genomics.</title>
        <authorList>
            <person name="Bogema D.R."/>
        </authorList>
    </citation>
    <scope>NUCLEOTIDE SEQUENCE [LARGE SCALE GENOMIC DNA]</scope>
    <source>
        <strain evidence="3">ATCC PRA-205</strain>
        <strain evidence="2 4">ATCC PRA-207</strain>
    </source>
</reference>
<proteinExistence type="predicted"/>
<feature type="non-terminal residue" evidence="2">
    <location>
        <position position="92"/>
    </location>
</feature>
<feature type="transmembrane region" description="Helical" evidence="1">
    <location>
        <begin position="12"/>
        <end position="29"/>
    </location>
</feature>
<organism evidence="2 4">
    <name type="scientific">Perkinsus olseni</name>
    <name type="common">Perkinsus atlanticus</name>
    <dbReference type="NCBI Taxonomy" id="32597"/>
    <lineage>
        <taxon>Eukaryota</taxon>
        <taxon>Sar</taxon>
        <taxon>Alveolata</taxon>
        <taxon>Perkinsozoa</taxon>
        <taxon>Perkinsea</taxon>
        <taxon>Perkinsida</taxon>
        <taxon>Perkinsidae</taxon>
        <taxon>Perkinsus</taxon>
    </lineage>
</organism>
<keyword evidence="4" id="KW-1185">Reference proteome</keyword>
<dbReference type="EMBL" id="JABANM010009938">
    <property type="protein sequence ID" value="KAF4740143.1"/>
    <property type="molecule type" value="Genomic_DNA"/>
</dbReference>
<keyword evidence="1" id="KW-1133">Transmembrane helix</keyword>
<dbReference type="EMBL" id="JABANO010038737">
    <property type="protein sequence ID" value="KAF4698064.1"/>
    <property type="molecule type" value="Genomic_DNA"/>
</dbReference>
<dbReference type="Proteomes" id="UP000574390">
    <property type="component" value="Unassembled WGS sequence"/>
</dbReference>
<comment type="caution">
    <text evidence="2">The sequence shown here is derived from an EMBL/GenBank/DDBJ whole genome shotgun (WGS) entry which is preliminary data.</text>
</comment>
<feature type="non-terminal residue" evidence="2">
    <location>
        <position position="1"/>
    </location>
</feature>
<evidence type="ECO:0000313" key="4">
    <source>
        <dbReference type="Proteomes" id="UP000553632"/>
    </source>
</evidence>
<accession>A0A7J6PPJ4</accession>